<protein>
    <recommendedName>
        <fullName evidence="4">Ilp is an apoptosis inhibitor</fullName>
    </recommendedName>
</protein>
<evidence type="ECO:0000313" key="2">
    <source>
        <dbReference type="EMBL" id="KAL1899406.1"/>
    </source>
</evidence>
<evidence type="ECO:0000313" key="3">
    <source>
        <dbReference type="Proteomes" id="UP001583280"/>
    </source>
</evidence>
<evidence type="ECO:0008006" key="4">
    <source>
        <dbReference type="Google" id="ProtNLM"/>
    </source>
</evidence>
<reference evidence="2 3" key="1">
    <citation type="journal article" date="2024" name="IMA Fungus">
        <title>IMA Genome - F19 : A genome assembly and annotation guide to empower mycologists, including annotated draft genome sequences of Ceratocystis pirilliformis, Diaporthe australafricana, Fusarium ophioides, Paecilomyces lecythidis, and Sporothrix stenoceras.</title>
        <authorList>
            <person name="Aylward J."/>
            <person name="Wilson A.M."/>
            <person name="Visagie C.M."/>
            <person name="Spraker J."/>
            <person name="Barnes I."/>
            <person name="Buitendag C."/>
            <person name="Ceriani C."/>
            <person name="Del Mar Angel L."/>
            <person name="du Plessis D."/>
            <person name="Fuchs T."/>
            <person name="Gasser K."/>
            <person name="Kramer D."/>
            <person name="Li W."/>
            <person name="Munsamy K."/>
            <person name="Piso A."/>
            <person name="Price J.L."/>
            <person name="Sonnekus B."/>
            <person name="Thomas C."/>
            <person name="van der Nest A."/>
            <person name="van Dijk A."/>
            <person name="van Heerden A."/>
            <person name="van Vuuren N."/>
            <person name="Yilmaz N."/>
            <person name="Duong T.A."/>
            <person name="van der Merwe N.A."/>
            <person name="Wingfield M.J."/>
            <person name="Wingfield B.D."/>
        </authorList>
    </citation>
    <scope>NUCLEOTIDE SEQUENCE [LARGE SCALE GENOMIC DNA]</scope>
    <source>
        <strain evidence="2 3">CMW 12675</strain>
    </source>
</reference>
<comment type="caution">
    <text evidence="2">The sequence shown here is derived from an EMBL/GenBank/DDBJ whole genome shotgun (WGS) entry which is preliminary data.</text>
</comment>
<dbReference type="EMBL" id="JAWDJO010000022">
    <property type="protein sequence ID" value="KAL1899406.1"/>
    <property type="molecule type" value="Genomic_DNA"/>
</dbReference>
<organism evidence="2 3">
    <name type="scientific">Ceratocystis pirilliformis</name>
    <dbReference type="NCBI Taxonomy" id="259994"/>
    <lineage>
        <taxon>Eukaryota</taxon>
        <taxon>Fungi</taxon>
        <taxon>Dikarya</taxon>
        <taxon>Ascomycota</taxon>
        <taxon>Pezizomycotina</taxon>
        <taxon>Sordariomycetes</taxon>
        <taxon>Hypocreomycetidae</taxon>
        <taxon>Microascales</taxon>
        <taxon>Ceratocystidaceae</taxon>
        <taxon>Ceratocystis</taxon>
    </lineage>
</organism>
<dbReference type="PANTHER" id="PTHR42087">
    <property type="entry name" value="ILP IS AN APOPTOSIS INHIBITOR"/>
    <property type="match status" value="1"/>
</dbReference>
<evidence type="ECO:0000256" key="1">
    <source>
        <dbReference type="SAM" id="MobiDB-lite"/>
    </source>
</evidence>
<sequence length="241" mass="26580">MSHLFKPFSNYIFLMIANGIFGLPQPFLGNSDIFDWHPKFQSCVRYFLDVAQHTSPVQAVAAYVNIQLPSQRPRQQILSSAQVLPHTASPGPAAGGSSPSARTAMSMSMSIPPGSPTSYVTAGAAPSTVTLLPYIRRLVATGFDAPGVLHGFFGDDWRGGVGPLHEAERQNYLFAAKSDTWLHVKADYDMDDGQTIPFMRPLNATEEEIEGAEASWSEWLAMQDWMLGPRAPQIRVKRERE</sequence>
<dbReference type="InterPro" id="IPR053267">
    <property type="entry name" value="Verrucosidin_biosynth-assoc"/>
</dbReference>
<dbReference type="PANTHER" id="PTHR42087:SF1">
    <property type="entry name" value="ILP IS AN APOPTOSIS INHIBITOR"/>
    <property type="match status" value="1"/>
</dbReference>
<proteinExistence type="predicted"/>
<feature type="compositionally biased region" description="Low complexity" evidence="1">
    <location>
        <begin position="88"/>
        <end position="108"/>
    </location>
</feature>
<feature type="region of interest" description="Disordered" evidence="1">
    <location>
        <begin position="85"/>
        <end position="108"/>
    </location>
</feature>
<dbReference type="Proteomes" id="UP001583280">
    <property type="component" value="Unassembled WGS sequence"/>
</dbReference>
<keyword evidence="3" id="KW-1185">Reference proteome</keyword>
<name>A0ABR3ZFC9_9PEZI</name>
<gene>
    <name evidence="2" type="ORF">Cpir12675_001443</name>
</gene>
<accession>A0ABR3ZFC9</accession>